<gene>
    <name evidence="1" type="ORF">V5O48_017067</name>
</gene>
<evidence type="ECO:0000313" key="2">
    <source>
        <dbReference type="Proteomes" id="UP001465976"/>
    </source>
</evidence>
<comment type="caution">
    <text evidence="1">The sequence shown here is derived from an EMBL/GenBank/DDBJ whole genome shotgun (WGS) entry which is preliminary data.</text>
</comment>
<proteinExistence type="predicted"/>
<reference evidence="1 2" key="1">
    <citation type="submission" date="2024-02" db="EMBL/GenBank/DDBJ databases">
        <title>A draft genome for the cacao thread blight pathogen Marasmius crinis-equi.</title>
        <authorList>
            <person name="Cohen S.P."/>
            <person name="Baruah I.K."/>
            <person name="Amoako-Attah I."/>
            <person name="Bukari Y."/>
            <person name="Meinhardt L.W."/>
            <person name="Bailey B.A."/>
        </authorList>
    </citation>
    <scope>NUCLEOTIDE SEQUENCE [LARGE SCALE GENOMIC DNA]</scope>
    <source>
        <strain evidence="1 2">GH-76</strain>
    </source>
</reference>
<protein>
    <submittedName>
        <fullName evidence="1">Uncharacterized protein</fullName>
    </submittedName>
</protein>
<keyword evidence="2" id="KW-1185">Reference proteome</keyword>
<name>A0ABR3EQ89_9AGAR</name>
<accession>A0ABR3EQ89</accession>
<dbReference type="Proteomes" id="UP001465976">
    <property type="component" value="Unassembled WGS sequence"/>
</dbReference>
<sequence length="568" mass="64459">MIPILTRRYLLSPNPDNALKDQSFRRPQERGTVMKDSDCIARLLAFLIRTDKKPVANFAVILHPNTLSLSLLSEPSDEFKRNELISGLFETPNHITPTIARAQWCFRASSSQQLVTIEDEFEGDTHRAYEERIKTYITDKHHVLFTTLRQQMKYFSALPYTQKGVGRLHFTVDKSVISFDGFPIRVQDLGEGVTASIAALWVTMERIYRGCRFDDVLGLIDEAMNPDPAKKSKWWKDVLQNRTVGYCLMQEPDNDLLPVRPRLKNHLAQDERMFSVVDGELCPNAGECFEWLALVKNDVTRELFALLMATMGGGARGTEFEKLLYANSPRHTRNIFFINGFLTIITEYIKTQSMTGHGKTIARVAALAVYYAAGYVCMALGMPKEDCERYFYEVFVISGKSMTSEKFSASLGTWNSTHLGIELKLRDFRQLMSCLLITFTNSSFDRDDEDVATVAAHESFGHSVEVGQQYYGLEICNGGTTIASDSMVRMQRVSLRWHSNIGHLPRTLQKRVKTGSNGLPTAESSKELAAVLKSTLDTFRSHMKEDWVDFKQETKAFIRSEFETLGTT</sequence>
<dbReference type="EMBL" id="JBAHYK010002492">
    <property type="protein sequence ID" value="KAL0564967.1"/>
    <property type="molecule type" value="Genomic_DNA"/>
</dbReference>
<evidence type="ECO:0000313" key="1">
    <source>
        <dbReference type="EMBL" id="KAL0564967.1"/>
    </source>
</evidence>
<organism evidence="1 2">
    <name type="scientific">Marasmius crinis-equi</name>
    <dbReference type="NCBI Taxonomy" id="585013"/>
    <lineage>
        <taxon>Eukaryota</taxon>
        <taxon>Fungi</taxon>
        <taxon>Dikarya</taxon>
        <taxon>Basidiomycota</taxon>
        <taxon>Agaricomycotina</taxon>
        <taxon>Agaricomycetes</taxon>
        <taxon>Agaricomycetidae</taxon>
        <taxon>Agaricales</taxon>
        <taxon>Marasmiineae</taxon>
        <taxon>Marasmiaceae</taxon>
        <taxon>Marasmius</taxon>
    </lineage>
</organism>